<evidence type="ECO:0000313" key="2">
    <source>
        <dbReference type="Proteomes" id="UP000789366"/>
    </source>
</evidence>
<proteinExistence type="predicted"/>
<comment type="caution">
    <text evidence="1">The sequence shown here is derived from an EMBL/GenBank/DDBJ whole genome shotgun (WGS) entry which is preliminary data.</text>
</comment>
<dbReference type="EMBL" id="CAJVPW010003375">
    <property type="protein sequence ID" value="CAG8523045.1"/>
    <property type="molecule type" value="Genomic_DNA"/>
</dbReference>
<dbReference type="Proteomes" id="UP000789366">
    <property type="component" value="Unassembled WGS sequence"/>
</dbReference>
<gene>
    <name evidence="1" type="ORF">SPELUC_LOCUS4023</name>
</gene>
<organism evidence="1 2">
    <name type="scientific">Cetraspora pellucida</name>
    <dbReference type="NCBI Taxonomy" id="1433469"/>
    <lineage>
        <taxon>Eukaryota</taxon>
        <taxon>Fungi</taxon>
        <taxon>Fungi incertae sedis</taxon>
        <taxon>Mucoromycota</taxon>
        <taxon>Glomeromycotina</taxon>
        <taxon>Glomeromycetes</taxon>
        <taxon>Diversisporales</taxon>
        <taxon>Gigasporaceae</taxon>
        <taxon>Cetraspora</taxon>
    </lineage>
</organism>
<keyword evidence="2" id="KW-1185">Reference proteome</keyword>
<sequence>AGNGLLGGTLLLFGVEPPLLPPETNFFNSAKYSLPSSRVYCQVEGSSWDESGEELLGLLELPSPFCLHSEQTLTLLPSFSVVVRPFCHSSHLAISPHFFWHLSHSVYSKAQSLQKFDDYLTPDENKKLEQIINLLKSHKDPYKKKLELFNLLKKLEVGEIEPSEEKRTNILLQGKIYNELAKQSLRDYKKLTVEEFGKNVETNKEDCFYNNYRIKYIPNLAGKLNLIESDKHPNFLQSPFKQDVANIDAKLLQEETTIQLRRGLEKDVEKTEKKFAKKKIKLVERAEYLISLRKQKIFSQKQIAFAHNKSTRTIRRWENPPLTFKKTGRKQKIVTYDLLLLIHHIYNYSLVFQQERSDYILEKTGHRYSQQVISLALKRLGLPRKVVPNLPPHRLLSLDETGFSLNMVPRFGYAPIGQRVQAYKPGRAKNYSLISLIHNTEKNGIVHCEIVEGAVDTEIFYNFISNVKLPTNEKYYLIMDNIRFHKNERIRELLKQKNIVPIYIVPYFPQLNPTEEFFNTVKQYAKKWRPRSEEELISILTEKITELQEEDMTKYFKNCLNFKID</sequence>
<evidence type="ECO:0000313" key="1">
    <source>
        <dbReference type="EMBL" id="CAG8523045.1"/>
    </source>
</evidence>
<name>A0ACA9LFN8_9GLOM</name>
<accession>A0ACA9LFN8</accession>
<protein>
    <submittedName>
        <fullName evidence="1">7145_t:CDS:1</fullName>
    </submittedName>
</protein>
<feature type="non-terminal residue" evidence="1">
    <location>
        <position position="1"/>
    </location>
</feature>
<reference evidence="1" key="1">
    <citation type="submission" date="2021-06" db="EMBL/GenBank/DDBJ databases">
        <authorList>
            <person name="Kallberg Y."/>
            <person name="Tangrot J."/>
            <person name="Rosling A."/>
        </authorList>
    </citation>
    <scope>NUCLEOTIDE SEQUENCE</scope>
    <source>
        <strain evidence="1">28 12/20/2015</strain>
    </source>
</reference>